<dbReference type="GO" id="GO:0031123">
    <property type="term" value="P:RNA 3'-end processing"/>
    <property type="evidence" value="ECO:0007669"/>
    <property type="project" value="TreeGrafter"/>
</dbReference>
<evidence type="ECO:0000259" key="1">
    <source>
        <dbReference type="Pfam" id="PF22600"/>
    </source>
</evidence>
<dbReference type="SUPFAM" id="SSF81301">
    <property type="entry name" value="Nucleotidyltransferase"/>
    <property type="match status" value="1"/>
</dbReference>
<feature type="domain" description="Poly(A) RNA polymerase mitochondrial-like central palm" evidence="1">
    <location>
        <begin position="3"/>
        <end position="137"/>
    </location>
</feature>
<dbReference type="CDD" id="cd05402">
    <property type="entry name" value="NT_PAP_TUTase"/>
    <property type="match status" value="1"/>
</dbReference>
<dbReference type="Gene3D" id="1.10.1410.10">
    <property type="match status" value="1"/>
</dbReference>
<keyword evidence="3" id="KW-1185">Reference proteome</keyword>
<dbReference type="Proteomes" id="UP000245207">
    <property type="component" value="Unassembled WGS sequence"/>
</dbReference>
<name>A0A2U1LZ30_ARTAN</name>
<comment type="caution">
    <text evidence="2">The sequence shown here is derived from an EMBL/GenBank/DDBJ whole genome shotgun (WGS) entry which is preliminary data.</text>
</comment>
<proteinExistence type="predicted"/>
<dbReference type="PANTHER" id="PTHR12271">
    <property type="entry name" value="POLY A POLYMERASE CID PAP -RELATED"/>
    <property type="match status" value="1"/>
</dbReference>
<protein>
    <submittedName>
        <fullName evidence="2">Protein HESO1</fullName>
    </submittedName>
</protein>
<dbReference type="OrthoDB" id="2274644at2759"/>
<dbReference type="GO" id="GO:0016779">
    <property type="term" value="F:nucleotidyltransferase activity"/>
    <property type="evidence" value="ECO:0007669"/>
    <property type="project" value="TreeGrafter"/>
</dbReference>
<evidence type="ECO:0000313" key="3">
    <source>
        <dbReference type="Proteomes" id="UP000245207"/>
    </source>
</evidence>
<dbReference type="InterPro" id="IPR043519">
    <property type="entry name" value="NT_sf"/>
</dbReference>
<dbReference type="InterPro" id="IPR054708">
    <property type="entry name" value="MTPAP-like_central"/>
</dbReference>
<gene>
    <name evidence="2" type="ORF">CTI12_AA437480</name>
</gene>
<reference evidence="2 3" key="1">
    <citation type="journal article" date="2018" name="Mol. Plant">
        <title>The genome of Artemisia annua provides insight into the evolution of Asteraceae family and artemisinin biosynthesis.</title>
        <authorList>
            <person name="Shen Q."/>
            <person name="Zhang L."/>
            <person name="Liao Z."/>
            <person name="Wang S."/>
            <person name="Yan T."/>
            <person name="Shi P."/>
            <person name="Liu M."/>
            <person name="Fu X."/>
            <person name="Pan Q."/>
            <person name="Wang Y."/>
            <person name="Lv Z."/>
            <person name="Lu X."/>
            <person name="Zhang F."/>
            <person name="Jiang W."/>
            <person name="Ma Y."/>
            <person name="Chen M."/>
            <person name="Hao X."/>
            <person name="Li L."/>
            <person name="Tang Y."/>
            <person name="Lv G."/>
            <person name="Zhou Y."/>
            <person name="Sun X."/>
            <person name="Brodelius P.E."/>
            <person name="Rose J.K.C."/>
            <person name="Tang K."/>
        </authorList>
    </citation>
    <scope>NUCLEOTIDE SEQUENCE [LARGE SCALE GENOMIC DNA]</scope>
    <source>
        <strain evidence="3">cv. Huhao1</strain>
        <tissue evidence="2">Leaf</tissue>
    </source>
</reference>
<dbReference type="STRING" id="35608.A0A2U1LZ30"/>
<dbReference type="EMBL" id="PKPP01007137">
    <property type="protein sequence ID" value="PWA54253.1"/>
    <property type="molecule type" value="Genomic_DNA"/>
</dbReference>
<dbReference type="Pfam" id="PF22600">
    <property type="entry name" value="MTPAP-like_central"/>
    <property type="match status" value="1"/>
</dbReference>
<dbReference type="AlphaFoldDB" id="A0A2U1LZ30"/>
<accession>A0A2U1LZ30</accession>
<organism evidence="2 3">
    <name type="scientific">Artemisia annua</name>
    <name type="common">Sweet wormwood</name>
    <dbReference type="NCBI Taxonomy" id="35608"/>
    <lineage>
        <taxon>Eukaryota</taxon>
        <taxon>Viridiplantae</taxon>
        <taxon>Streptophyta</taxon>
        <taxon>Embryophyta</taxon>
        <taxon>Tracheophyta</taxon>
        <taxon>Spermatophyta</taxon>
        <taxon>Magnoliopsida</taxon>
        <taxon>eudicotyledons</taxon>
        <taxon>Gunneridae</taxon>
        <taxon>Pentapetalae</taxon>
        <taxon>asterids</taxon>
        <taxon>campanulids</taxon>
        <taxon>Asterales</taxon>
        <taxon>Asteraceae</taxon>
        <taxon>Asteroideae</taxon>
        <taxon>Anthemideae</taxon>
        <taxon>Artemisiinae</taxon>
        <taxon>Artemisia</taxon>
    </lineage>
</organism>
<sequence>MNLDELVTEVFKIIKPTTADDNARKTAFNHIVQVIKKTKKIDEMPELRIIPYGSSESELHTKTSDIDVSIHVTQPSPDLLQNVAEACIKDEDTCKEVKVHPEGRVPVVKLTIKAPYEINCDITINNDMGVFSTVILKEIAKKRPQIKDLVLLVKRWCTAADLCDRHATLPCYPLSEFANLKITDSHPEEVIRAAIGEYFGREEEPTGEGAGKLFFEFITMFQDLEKKSKDAYISTFEGKWTNYVKKQNQHTILLIEDPFERMRGGPLKSPFARIKDRRPENILLNTDHRHLKRISDAFKNTYKEIIGKNKRTSILHKMMGPNVEKRRAQTGFNIRATLDPATKKILKQAPKLL</sequence>
<dbReference type="PANTHER" id="PTHR12271:SF123">
    <property type="entry name" value="PROTEIN HESO1"/>
    <property type="match status" value="1"/>
</dbReference>
<dbReference type="Gene3D" id="3.30.460.10">
    <property type="entry name" value="Beta Polymerase, domain 2"/>
    <property type="match status" value="1"/>
</dbReference>
<dbReference type="SUPFAM" id="SSF81631">
    <property type="entry name" value="PAP/OAS1 substrate-binding domain"/>
    <property type="match status" value="1"/>
</dbReference>
<evidence type="ECO:0000313" key="2">
    <source>
        <dbReference type="EMBL" id="PWA54253.1"/>
    </source>
</evidence>